<dbReference type="PANTHER" id="PTHR28559:SF1">
    <property type="entry name" value="DNA REPAIR PROTEIN XRCC4"/>
    <property type="match status" value="1"/>
</dbReference>
<accession>A0A0A1X449</accession>
<dbReference type="InterPro" id="IPR053961">
    <property type="entry name" value="XRCC4_N"/>
</dbReference>
<gene>
    <name evidence="4" type="primary">Xrcc4</name>
    <name evidence="4" type="ORF">g.17859</name>
</gene>
<dbReference type="Pfam" id="PF21924">
    <property type="entry name" value="XRCC4_CC"/>
    <property type="match status" value="1"/>
</dbReference>
<dbReference type="GO" id="GO:0005958">
    <property type="term" value="C:DNA-dependent protein kinase-DNA ligase 4 complex"/>
    <property type="evidence" value="ECO:0007669"/>
    <property type="project" value="TreeGrafter"/>
</dbReference>
<feature type="region of interest" description="Disordered" evidence="1">
    <location>
        <begin position="199"/>
        <end position="247"/>
    </location>
</feature>
<dbReference type="InterPro" id="IPR053962">
    <property type="entry name" value="XRCC4_CC"/>
</dbReference>
<protein>
    <submittedName>
        <fullName evidence="4">DNA repair protein XRCC4</fullName>
    </submittedName>
</protein>
<dbReference type="InterPro" id="IPR014751">
    <property type="entry name" value="XRCC4-like_C"/>
</dbReference>
<feature type="domain" description="XRCC4 coiled-coil" evidence="3">
    <location>
        <begin position="136"/>
        <end position="191"/>
    </location>
</feature>
<feature type="compositionally biased region" description="Polar residues" evidence="1">
    <location>
        <begin position="236"/>
        <end position="247"/>
    </location>
</feature>
<evidence type="ECO:0000313" key="4">
    <source>
        <dbReference type="EMBL" id="JAD05443.1"/>
    </source>
</evidence>
<dbReference type="GO" id="GO:0032807">
    <property type="term" value="C:DNA ligase IV complex"/>
    <property type="evidence" value="ECO:0007669"/>
    <property type="project" value="TreeGrafter"/>
</dbReference>
<feature type="domain" description="XRCC4 N-terminal" evidence="2">
    <location>
        <begin position="28"/>
        <end position="101"/>
    </location>
</feature>
<dbReference type="SUPFAM" id="SSF58022">
    <property type="entry name" value="XRCC4, C-terminal oligomerization domain"/>
    <property type="match status" value="1"/>
</dbReference>
<dbReference type="GO" id="GO:0006310">
    <property type="term" value="P:DNA recombination"/>
    <property type="evidence" value="ECO:0007669"/>
    <property type="project" value="InterPro"/>
</dbReference>
<proteinExistence type="predicted"/>
<dbReference type="Gene3D" id="1.20.5.370">
    <property type="match status" value="1"/>
</dbReference>
<sequence>MDNAETMSTVFLKKILLKNPETDRKRYIYLHSEWHEKQLVKLFVKESSTTHYYEGKVDAKDFVEAAEELDISLDEYLDNLQKVLTTDIGLTGFEIELERENKILRVNRTGDVEIMYVEIQLREADKNYDMLDVALQTINNEKSKNEDQVVEKALTNVIGAVEEVLQEKEEWKQKMLSRFVLILNEKKNKIARIEKELEKAHKEKRRASSTQMLVQDKEQDMITDEQANSSDDDFNAPTQRLTPTMET</sequence>
<organism evidence="4">
    <name type="scientific">Zeugodacus cucurbitae</name>
    <name type="common">Melon fruit fly</name>
    <name type="synonym">Bactrocera cucurbitae</name>
    <dbReference type="NCBI Taxonomy" id="28588"/>
    <lineage>
        <taxon>Eukaryota</taxon>
        <taxon>Metazoa</taxon>
        <taxon>Ecdysozoa</taxon>
        <taxon>Arthropoda</taxon>
        <taxon>Hexapoda</taxon>
        <taxon>Insecta</taxon>
        <taxon>Pterygota</taxon>
        <taxon>Neoptera</taxon>
        <taxon>Endopterygota</taxon>
        <taxon>Diptera</taxon>
        <taxon>Brachycera</taxon>
        <taxon>Muscomorpha</taxon>
        <taxon>Tephritoidea</taxon>
        <taxon>Tephritidae</taxon>
        <taxon>Zeugodacus</taxon>
        <taxon>Zeugodacus</taxon>
    </lineage>
</organism>
<dbReference type="GO" id="GO:0003677">
    <property type="term" value="F:DNA binding"/>
    <property type="evidence" value="ECO:0007669"/>
    <property type="project" value="InterPro"/>
</dbReference>
<evidence type="ECO:0000259" key="2">
    <source>
        <dbReference type="Pfam" id="PF06632"/>
    </source>
</evidence>
<reference evidence="4" key="2">
    <citation type="journal article" date="2015" name="Gigascience">
        <title>Reconstructing a comprehensive transcriptome assembly of a white-pupal translocated strain of the pest fruit fly Bactrocera cucurbitae.</title>
        <authorList>
            <person name="Sim S.B."/>
            <person name="Calla B."/>
            <person name="Hall B."/>
            <person name="DeRego T."/>
            <person name="Geib S.M."/>
        </authorList>
    </citation>
    <scope>NUCLEOTIDE SEQUENCE</scope>
</reference>
<dbReference type="GO" id="GO:0006303">
    <property type="term" value="P:double-strand break repair via nonhomologous end joining"/>
    <property type="evidence" value="ECO:0007669"/>
    <property type="project" value="TreeGrafter"/>
</dbReference>
<dbReference type="Pfam" id="PF06632">
    <property type="entry name" value="XRCC4"/>
    <property type="match status" value="1"/>
</dbReference>
<dbReference type="EMBL" id="GBXI01008849">
    <property type="protein sequence ID" value="JAD05443.1"/>
    <property type="molecule type" value="Transcribed_RNA"/>
</dbReference>
<name>A0A0A1X449_ZEUCU</name>
<dbReference type="GO" id="GO:0010165">
    <property type="term" value="P:response to X-ray"/>
    <property type="evidence" value="ECO:0007669"/>
    <property type="project" value="TreeGrafter"/>
</dbReference>
<evidence type="ECO:0000256" key="1">
    <source>
        <dbReference type="SAM" id="MobiDB-lite"/>
    </source>
</evidence>
<dbReference type="PANTHER" id="PTHR28559">
    <property type="entry name" value="DNA REPAIR PROTEIN XRCC4"/>
    <property type="match status" value="1"/>
</dbReference>
<dbReference type="AlphaFoldDB" id="A0A0A1X449"/>
<reference evidence="4" key="1">
    <citation type="submission" date="2014-11" db="EMBL/GenBank/DDBJ databases">
        <authorList>
            <person name="Geib S."/>
        </authorList>
    </citation>
    <scope>NUCLEOTIDE SEQUENCE</scope>
</reference>
<evidence type="ECO:0000259" key="3">
    <source>
        <dbReference type="Pfam" id="PF21924"/>
    </source>
</evidence>
<dbReference type="InterPro" id="IPR010585">
    <property type="entry name" value="DNA_repair_prot_XRCC4"/>
</dbReference>